<dbReference type="Gene3D" id="3.20.20.70">
    <property type="entry name" value="Aldolase class I"/>
    <property type="match status" value="1"/>
</dbReference>
<dbReference type="EC" id="4.1.3.16" evidence="1"/>
<dbReference type="AlphaFoldDB" id="A0A9X1I5B8"/>
<dbReference type="InterPro" id="IPR013785">
    <property type="entry name" value="Aldolase_TIM"/>
</dbReference>
<keyword evidence="1" id="KW-0456">Lyase</keyword>
<sequence length="41" mass="4379">GVTCVGMGSQLISKEIVANQDFDTLTKKVASALSIIKDLRK</sequence>
<dbReference type="Proteomes" id="UP001139286">
    <property type="component" value="Unassembled WGS sequence"/>
</dbReference>
<dbReference type="GO" id="GO:0008675">
    <property type="term" value="F:2-dehydro-3-deoxy-phosphogluconate aldolase activity"/>
    <property type="evidence" value="ECO:0007669"/>
    <property type="project" value="UniProtKB-EC"/>
</dbReference>
<dbReference type="GO" id="GO:0008700">
    <property type="term" value="F:(R,S)-4-hydroxy-2-oxoglutarate aldolase activity"/>
    <property type="evidence" value="ECO:0007669"/>
    <property type="project" value="UniProtKB-EC"/>
</dbReference>
<feature type="non-terminal residue" evidence="1">
    <location>
        <position position="1"/>
    </location>
</feature>
<reference evidence="1" key="1">
    <citation type="submission" date="2021-10" db="EMBL/GenBank/DDBJ databases">
        <title>Tamlana sargassums sp. nov., and Tamlana laminarinivorans sp. nov., two new bacteria isolated from the brown alga.</title>
        <authorList>
            <person name="Li J."/>
        </authorList>
    </citation>
    <scope>NUCLEOTIDE SEQUENCE</scope>
    <source>
        <strain evidence="1">62-3</strain>
    </source>
</reference>
<accession>A0A9X1I5B8</accession>
<evidence type="ECO:0000313" key="1">
    <source>
        <dbReference type="EMBL" id="MCB4807552.1"/>
    </source>
</evidence>
<organism evidence="1 3">
    <name type="scientific">Neotamlana sargassicola</name>
    <dbReference type="NCBI Taxonomy" id="2883125"/>
    <lineage>
        <taxon>Bacteria</taxon>
        <taxon>Pseudomonadati</taxon>
        <taxon>Bacteroidota</taxon>
        <taxon>Flavobacteriia</taxon>
        <taxon>Flavobacteriales</taxon>
        <taxon>Flavobacteriaceae</taxon>
        <taxon>Neotamlana</taxon>
    </lineage>
</organism>
<proteinExistence type="predicted"/>
<evidence type="ECO:0000313" key="3">
    <source>
        <dbReference type="Proteomes" id="UP001139286"/>
    </source>
</evidence>
<dbReference type="EMBL" id="JAJAPX010000002">
    <property type="protein sequence ID" value="MCB4807552.1"/>
    <property type="molecule type" value="Genomic_DNA"/>
</dbReference>
<keyword evidence="3" id="KW-1185">Reference proteome</keyword>
<dbReference type="EMBL" id="JAJAPX010000005">
    <property type="protein sequence ID" value="MCB4808965.1"/>
    <property type="molecule type" value="Genomic_DNA"/>
</dbReference>
<gene>
    <name evidence="1" type="ORF">LG651_04765</name>
    <name evidence="2" type="ORF">LG651_11960</name>
</gene>
<evidence type="ECO:0000313" key="2">
    <source>
        <dbReference type="EMBL" id="MCB4808965.1"/>
    </source>
</evidence>
<protein>
    <submittedName>
        <fullName evidence="1">Bifunctional 4-hydroxy-2-oxoglutarate aldolase/2-dehydro-3-deoxy-phosphogluconate aldolase</fullName>
        <ecNumber evidence="1">4.1.2.14</ecNumber>
        <ecNumber evidence="1">4.1.3.16</ecNumber>
    </submittedName>
</protein>
<comment type="caution">
    <text evidence="1">The sequence shown here is derived from an EMBL/GenBank/DDBJ whole genome shotgun (WGS) entry which is preliminary data.</text>
</comment>
<name>A0A9X1I5B8_9FLAO</name>
<dbReference type="EC" id="4.1.2.14" evidence="1"/>